<dbReference type="HOGENOM" id="CLU_486191_0_0_1"/>
<dbReference type="InParanoid" id="Q22B00"/>
<keyword evidence="2" id="KW-1185">Reference proteome</keyword>
<dbReference type="AlphaFoldDB" id="Q22B00"/>
<dbReference type="OrthoDB" id="10021022at2759"/>
<dbReference type="KEGG" id="tet:TTHERM_01141490"/>
<dbReference type="Proteomes" id="UP000009168">
    <property type="component" value="Unassembled WGS sequence"/>
</dbReference>
<reference evidence="2" key="1">
    <citation type="journal article" date="2006" name="PLoS Biol.">
        <title>Macronuclear genome sequence of the ciliate Tetrahymena thermophila, a model eukaryote.</title>
        <authorList>
            <person name="Eisen J.A."/>
            <person name="Coyne R.S."/>
            <person name="Wu M."/>
            <person name="Wu D."/>
            <person name="Thiagarajan M."/>
            <person name="Wortman J.R."/>
            <person name="Badger J.H."/>
            <person name="Ren Q."/>
            <person name="Amedeo P."/>
            <person name="Jones K.M."/>
            <person name="Tallon L.J."/>
            <person name="Delcher A.L."/>
            <person name="Salzberg S.L."/>
            <person name="Silva J.C."/>
            <person name="Haas B.J."/>
            <person name="Majoros W.H."/>
            <person name="Farzad M."/>
            <person name="Carlton J.M."/>
            <person name="Smith R.K. Jr."/>
            <person name="Garg J."/>
            <person name="Pearlman R.E."/>
            <person name="Karrer K.M."/>
            <person name="Sun L."/>
            <person name="Manning G."/>
            <person name="Elde N.C."/>
            <person name="Turkewitz A.P."/>
            <person name="Asai D.J."/>
            <person name="Wilkes D.E."/>
            <person name="Wang Y."/>
            <person name="Cai H."/>
            <person name="Collins K."/>
            <person name="Stewart B.A."/>
            <person name="Lee S.R."/>
            <person name="Wilamowska K."/>
            <person name="Weinberg Z."/>
            <person name="Ruzzo W.L."/>
            <person name="Wloga D."/>
            <person name="Gaertig J."/>
            <person name="Frankel J."/>
            <person name="Tsao C.-C."/>
            <person name="Gorovsky M.A."/>
            <person name="Keeling P.J."/>
            <person name="Waller R.F."/>
            <person name="Patron N.J."/>
            <person name="Cherry J.M."/>
            <person name="Stover N.A."/>
            <person name="Krieger C.J."/>
            <person name="del Toro C."/>
            <person name="Ryder H.F."/>
            <person name="Williamson S.C."/>
            <person name="Barbeau R.A."/>
            <person name="Hamilton E.P."/>
            <person name="Orias E."/>
        </authorList>
    </citation>
    <scope>NUCLEOTIDE SEQUENCE [LARGE SCALE GENOMIC DNA]</scope>
    <source>
        <strain evidence="2">SB210</strain>
    </source>
</reference>
<organism evidence="1 2">
    <name type="scientific">Tetrahymena thermophila (strain SB210)</name>
    <dbReference type="NCBI Taxonomy" id="312017"/>
    <lineage>
        <taxon>Eukaryota</taxon>
        <taxon>Sar</taxon>
        <taxon>Alveolata</taxon>
        <taxon>Ciliophora</taxon>
        <taxon>Intramacronucleata</taxon>
        <taxon>Oligohymenophorea</taxon>
        <taxon>Hymenostomatida</taxon>
        <taxon>Tetrahymenina</taxon>
        <taxon>Tetrahymenidae</taxon>
        <taxon>Tetrahymena</taxon>
    </lineage>
</organism>
<name>Q22B00_TETTS</name>
<sequence length="742" mass="87924">MSSFNSKIQQIDKYIEIDEVYMKNHSDIFNRYRELEVNIDQIIKMIYNNDKNMNPMKFFRILESQNLLILLFENLIVLIKPINEQKFKLLFNKFMLLFDKFKAAIKNISKNLEDTFRTDQIIPYENVLEVKSNLIKTYNELITIKSEIFCSQQSKNQNNYQLNKSDQNILESEYGDLFQKKQQMEKIVDQILKKFQDDKSIHSRQCMQILEQLNLLKPLFQNFDDSIKDINEEKLIQFYKSFQKIFKRFETNTKNASQIMEDTFSNGKISNEKIQQIKQCVLSTKNDLLSIQKGIFTISQKYLIWIDYNLKDFENQKCLKEINLICDRVMNVVAFDKDLDFRQFVKNEQEHILYLIMSGKAAGERPGDGQNLKWIKQLIQEKQGYQFVYGIFIFASNNNEQQYFTPLLESDKGLILSVTQSQQTIQNNIKDIVFPKKSLRVIDIKQLSSFLNDKKEEFLDLATKDYSNYNLDDFHPDKPFIISSVYKSISKEIRERFEKKNLYQRLNEAQQIIQECQISIPKYIIEPQEIYDDLKQCFSVNQYQNYVQVDSKKRNQEVAIKILKLYTRESCFYQFVNSLLSILNQDLLIVLWDIVLCLRISLSIFNDEVDSQIFKPYKQEGQVDKVRSKLNLYRGTAIPQEVFNSIYKIGQIICMCGFSSFSSEISVAYFFSKKGQGIKVIFEFLYECGTDQFSLRPRYLDKISECPGEKEYLLNCGSVFRIINIYEKIDKQVKYTFVQLKI</sequence>
<dbReference type="Gene3D" id="3.90.176.10">
    <property type="entry name" value="Toxin ADP-ribosyltransferase, Chain A, domain 1"/>
    <property type="match status" value="1"/>
</dbReference>
<dbReference type="RefSeq" id="XP_001030121.2">
    <property type="nucleotide sequence ID" value="XM_001030121.2"/>
</dbReference>
<gene>
    <name evidence="1" type="ORF">TTHERM_01141490</name>
</gene>
<dbReference type="GeneID" id="7843145"/>
<accession>Q22B00</accession>
<proteinExistence type="predicted"/>
<protein>
    <recommendedName>
        <fullName evidence="3">Mono(ADP-ribosyl)transferase</fullName>
    </recommendedName>
</protein>
<dbReference type="EMBL" id="GG662685">
    <property type="protein sequence ID" value="EAR82458.2"/>
    <property type="molecule type" value="Genomic_DNA"/>
</dbReference>
<dbReference type="SUPFAM" id="SSF56399">
    <property type="entry name" value="ADP-ribosylation"/>
    <property type="match status" value="1"/>
</dbReference>
<evidence type="ECO:0000313" key="2">
    <source>
        <dbReference type="Proteomes" id="UP000009168"/>
    </source>
</evidence>
<evidence type="ECO:0008006" key="3">
    <source>
        <dbReference type="Google" id="ProtNLM"/>
    </source>
</evidence>
<evidence type="ECO:0000313" key="1">
    <source>
        <dbReference type="EMBL" id="EAR82458.2"/>
    </source>
</evidence>